<protein>
    <recommendedName>
        <fullName evidence="4">Fibronectin type-III domain-containing protein</fullName>
    </recommendedName>
</protein>
<evidence type="ECO:0000313" key="3">
    <source>
        <dbReference type="Proteomes" id="UP000741863"/>
    </source>
</evidence>
<gene>
    <name evidence="2" type="ORF">JOD17_001327</name>
</gene>
<accession>A0ABS2PA99</accession>
<sequence length="144" mass="16087">MKVMTLFTLTGFLIILVTFSFVTTNDPASDSREPQDSQVVHEQLAEGDSTDDALDESESREQTPPAPEQVEITGTFLTWHAVRDDDIDSYRIYKVGEDGDEHVASIAQNERKTYTVEELTQFDYYVTSVTEGGTESEPSEIVSP</sequence>
<feature type="region of interest" description="Disordered" evidence="1">
    <location>
        <begin position="25"/>
        <end position="72"/>
    </location>
</feature>
<feature type="compositionally biased region" description="Acidic residues" evidence="1">
    <location>
        <begin position="48"/>
        <end position="58"/>
    </location>
</feature>
<reference evidence="2 3" key="1">
    <citation type="submission" date="2021-01" db="EMBL/GenBank/DDBJ databases">
        <title>Genomic Encyclopedia of Type Strains, Phase IV (KMG-IV): sequencing the most valuable type-strain genomes for metagenomic binning, comparative biology and taxonomic classification.</title>
        <authorList>
            <person name="Goeker M."/>
        </authorList>
    </citation>
    <scope>NUCLEOTIDE SEQUENCE [LARGE SCALE GENOMIC DNA]</scope>
    <source>
        <strain evidence="2 3">DSM 25540</strain>
    </source>
</reference>
<dbReference type="EMBL" id="JAFBEC010000003">
    <property type="protein sequence ID" value="MBM7632234.1"/>
    <property type="molecule type" value="Genomic_DNA"/>
</dbReference>
<proteinExistence type="predicted"/>
<dbReference type="Proteomes" id="UP000741863">
    <property type="component" value="Unassembled WGS sequence"/>
</dbReference>
<dbReference type="SUPFAM" id="SSF49265">
    <property type="entry name" value="Fibronectin type III"/>
    <property type="match status" value="1"/>
</dbReference>
<dbReference type="RefSeq" id="WP_204696356.1">
    <property type="nucleotide sequence ID" value="NZ_JAFBEC010000003.1"/>
</dbReference>
<evidence type="ECO:0000256" key="1">
    <source>
        <dbReference type="SAM" id="MobiDB-lite"/>
    </source>
</evidence>
<name>A0ABS2PA99_9BACL</name>
<dbReference type="InterPro" id="IPR013783">
    <property type="entry name" value="Ig-like_fold"/>
</dbReference>
<keyword evidence="3" id="KW-1185">Reference proteome</keyword>
<comment type="caution">
    <text evidence="2">The sequence shown here is derived from an EMBL/GenBank/DDBJ whole genome shotgun (WGS) entry which is preliminary data.</text>
</comment>
<organism evidence="2 3">
    <name type="scientific">Geomicrobium sediminis</name>
    <dbReference type="NCBI Taxonomy" id="1347788"/>
    <lineage>
        <taxon>Bacteria</taxon>
        <taxon>Bacillati</taxon>
        <taxon>Bacillota</taxon>
        <taxon>Bacilli</taxon>
        <taxon>Bacillales</taxon>
        <taxon>Geomicrobium</taxon>
    </lineage>
</organism>
<evidence type="ECO:0008006" key="4">
    <source>
        <dbReference type="Google" id="ProtNLM"/>
    </source>
</evidence>
<dbReference type="Gene3D" id="2.60.40.10">
    <property type="entry name" value="Immunoglobulins"/>
    <property type="match status" value="1"/>
</dbReference>
<dbReference type="InterPro" id="IPR036116">
    <property type="entry name" value="FN3_sf"/>
</dbReference>
<evidence type="ECO:0000313" key="2">
    <source>
        <dbReference type="EMBL" id="MBM7632234.1"/>
    </source>
</evidence>